<evidence type="ECO:0000259" key="9">
    <source>
        <dbReference type="PROSITE" id="PS50887"/>
    </source>
</evidence>
<dbReference type="SUPFAM" id="SSF55073">
    <property type="entry name" value="Nucleotide cyclase"/>
    <property type="match status" value="1"/>
</dbReference>
<dbReference type="EMBL" id="CP014646">
    <property type="protein sequence ID" value="AMO36016.1"/>
    <property type="molecule type" value="Genomic_DNA"/>
</dbReference>
<dbReference type="InterPro" id="IPR006189">
    <property type="entry name" value="CHASE_dom"/>
</dbReference>
<dbReference type="Gene3D" id="3.30.450.20">
    <property type="entry name" value="PAS domain"/>
    <property type="match status" value="1"/>
</dbReference>
<protein>
    <submittedName>
        <fullName evidence="10">Diguanylate cyclase</fullName>
    </submittedName>
</protein>
<feature type="domain" description="CHASE" evidence="8">
    <location>
        <begin position="83"/>
        <end position="310"/>
    </location>
</feature>
<dbReference type="InterPro" id="IPR000160">
    <property type="entry name" value="GGDEF_dom"/>
</dbReference>
<evidence type="ECO:0000259" key="6">
    <source>
        <dbReference type="PROSITE" id="PS50112"/>
    </source>
</evidence>
<keyword evidence="3 5" id="KW-1133">Transmembrane helix</keyword>
<dbReference type="SMART" id="SM01079">
    <property type="entry name" value="CHASE"/>
    <property type="match status" value="1"/>
</dbReference>
<dbReference type="CDD" id="cd00130">
    <property type="entry name" value="PAS"/>
    <property type="match status" value="1"/>
</dbReference>
<dbReference type="Gene3D" id="3.30.450.350">
    <property type="entry name" value="CHASE domain"/>
    <property type="match status" value="1"/>
</dbReference>
<evidence type="ECO:0000256" key="2">
    <source>
        <dbReference type="ARBA" id="ARBA00022692"/>
    </source>
</evidence>
<dbReference type="NCBIfam" id="TIGR00254">
    <property type="entry name" value="GGDEF"/>
    <property type="match status" value="1"/>
</dbReference>
<dbReference type="Proteomes" id="UP000036902">
    <property type="component" value="Chromosome"/>
</dbReference>
<reference evidence="11" key="1">
    <citation type="submission" date="2016-03" db="EMBL/GenBank/DDBJ databases">
        <authorList>
            <person name="Ma C."/>
            <person name="Zhou S."/>
            <person name="Yang G."/>
        </authorList>
    </citation>
    <scope>NUCLEOTIDE SEQUENCE [LARGE SCALE GENOMIC DNA]</scope>
    <source>
        <strain evidence="11">SgZ-1</strain>
    </source>
</reference>
<dbReference type="PROSITE" id="PS50887">
    <property type="entry name" value="GGDEF"/>
    <property type="match status" value="1"/>
</dbReference>
<dbReference type="SMART" id="SM00091">
    <property type="entry name" value="PAS"/>
    <property type="match status" value="1"/>
</dbReference>
<dbReference type="Pfam" id="PF08447">
    <property type="entry name" value="PAS_3"/>
    <property type="match status" value="1"/>
</dbReference>
<dbReference type="SUPFAM" id="SSF55785">
    <property type="entry name" value="PYP-like sensor domain (PAS domain)"/>
    <property type="match status" value="1"/>
</dbReference>
<evidence type="ECO:0000256" key="5">
    <source>
        <dbReference type="SAM" id="Phobius"/>
    </source>
</evidence>
<feature type="transmembrane region" description="Helical" evidence="5">
    <location>
        <begin position="20"/>
        <end position="40"/>
    </location>
</feature>
<organism evidence="10 11">
    <name type="scientific">Thauera humireducens</name>
    <dbReference type="NCBI Taxonomy" id="1134435"/>
    <lineage>
        <taxon>Bacteria</taxon>
        <taxon>Pseudomonadati</taxon>
        <taxon>Pseudomonadota</taxon>
        <taxon>Betaproteobacteria</taxon>
        <taxon>Rhodocyclales</taxon>
        <taxon>Zoogloeaceae</taxon>
        <taxon>Thauera</taxon>
    </lineage>
</organism>
<dbReference type="InterPro" id="IPR043128">
    <property type="entry name" value="Rev_trsase/Diguanyl_cyclase"/>
</dbReference>
<name>A0A140IE41_9RHOO</name>
<dbReference type="Pfam" id="PF00990">
    <property type="entry name" value="GGDEF"/>
    <property type="match status" value="1"/>
</dbReference>
<sequence length="664" mass="74638">MAQPDDAPAIRPQGLLDQSAAAWIVLGVLLLFTFSMWRFFDAQLEDRSHDRFQHQVDNARSALKNRMQAYEQVLNGTAGLFAASTEVSRAEFRRYVESLELDEALPGIQGTGFTLMVPGTQRPAHVAAVRAEGFPDYRIHPEGERDTYSTILYLEPFEGRNLRAFGYDMYSEPIRREAMNRARDTGRAAVSGKVVLVQETEDDLQAGFLIYLPVYRDNDVDDVLSRRALLHGFVYSPFRAHDLMQGVFGNSSGDTSRNTSGTTTHDVEIEVYDLEADPRNLLYSSRTPDHTPRFTTDRMVEFGGRVWVLRIGSSAQFEQDVRHSEPYLVLLAGIVVDILIFAVIYGSIRHRRKMRRSAARLAESRDEFRTLVENVPGVVFRCAPQPPWRILHINKGILDLTGEPPEHFMGQAHSLAEVIHPDDRPRFEETMMSSILGRTPYEAEFRVRSRFGRIHWVSARGQGVFDRNGSARWMDGVMLDITERRAAEAAIRQLAFIDPLTQLPNRRFLLDRLRQALANSDRTRLFGALLFIDLDHFKDVNDTLGHEAGDSVLTEISQRLKHGVREGDTVARLGGDEFIVMLENLGDKAEDAVEKAEAIAGKILAELGEPLTVGGHAVTATPSIGISIFCGQDPGADELIQRADRAMYRAKAAGRNRIEHHLAF</sequence>
<evidence type="ECO:0000256" key="4">
    <source>
        <dbReference type="ARBA" id="ARBA00023136"/>
    </source>
</evidence>
<dbReference type="GO" id="GO:0003824">
    <property type="term" value="F:catalytic activity"/>
    <property type="evidence" value="ECO:0007669"/>
    <property type="project" value="UniProtKB-ARBA"/>
</dbReference>
<dbReference type="InterPro" id="IPR013655">
    <property type="entry name" value="PAS_fold_3"/>
</dbReference>
<evidence type="ECO:0000256" key="3">
    <source>
        <dbReference type="ARBA" id="ARBA00022989"/>
    </source>
</evidence>
<dbReference type="GO" id="GO:0007165">
    <property type="term" value="P:signal transduction"/>
    <property type="evidence" value="ECO:0007669"/>
    <property type="project" value="UniProtKB-ARBA"/>
</dbReference>
<keyword evidence="11" id="KW-1185">Reference proteome</keyword>
<dbReference type="InterPro" id="IPR042240">
    <property type="entry name" value="CHASE_sf"/>
</dbReference>
<evidence type="ECO:0000259" key="7">
    <source>
        <dbReference type="PROSITE" id="PS50113"/>
    </source>
</evidence>
<dbReference type="InterPro" id="IPR000014">
    <property type="entry name" value="PAS"/>
</dbReference>
<comment type="subcellular location">
    <subcellularLocation>
        <location evidence="1">Membrane</location>
    </subcellularLocation>
</comment>
<dbReference type="STRING" id="1134435.AC731_003110"/>
<dbReference type="InterPro" id="IPR052163">
    <property type="entry name" value="DGC-Regulatory_Protein"/>
</dbReference>
<dbReference type="PANTHER" id="PTHR46663:SF3">
    <property type="entry name" value="SLL0267 PROTEIN"/>
    <property type="match status" value="1"/>
</dbReference>
<dbReference type="InterPro" id="IPR029787">
    <property type="entry name" value="Nucleotide_cyclase"/>
</dbReference>
<keyword evidence="2 5" id="KW-0812">Transmembrane</keyword>
<accession>A0A140IE41</accession>
<dbReference type="KEGG" id="thu:AC731_003110"/>
<feature type="domain" description="GGDEF" evidence="9">
    <location>
        <begin position="525"/>
        <end position="663"/>
    </location>
</feature>
<proteinExistence type="predicted"/>
<dbReference type="CDD" id="cd01949">
    <property type="entry name" value="GGDEF"/>
    <property type="match status" value="1"/>
</dbReference>
<feature type="domain" description="PAS" evidence="6">
    <location>
        <begin position="364"/>
        <end position="438"/>
    </location>
</feature>
<feature type="transmembrane region" description="Helical" evidence="5">
    <location>
        <begin position="327"/>
        <end position="348"/>
    </location>
</feature>
<dbReference type="Gene3D" id="3.30.70.270">
    <property type="match status" value="1"/>
</dbReference>
<keyword evidence="4 5" id="KW-0472">Membrane</keyword>
<dbReference type="NCBIfam" id="TIGR00229">
    <property type="entry name" value="sensory_box"/>
    <property type="match status" value="1"/>
</dbReference>
<dbReference type="Pfam" id="PF03924">
    <property type="entry name" value="CHASE"/>
    <property type="match status" value="1"/>
</dbReference>
<dbReference type="PANTHER" id="PTHR46663">
    <property type="entry name" value="DIGUANYLATE CYCLASE DGCT-RELATED"/>
    <property type="match status" value="1"/>
</dbReference>
<dbReference type="InterPro" id="IPR000700">
    <property type="entry name" value="PAS-assoc_C"/>
</dbReference>
<evidence type="ECO:0000313" key="11">
    <source>
        <dbReference type="Proteomes" id="UP000036902"/>
    </source>
</evidence>
<dbReference type="PROSITE" id="PS50112">
    <property type="entry name" value="PAS"/>
    <property type="match status" value="1"/>
</dbReference>
<dbReference type="AlphaFoldDB" id="A0A140IE41"/>
<dbReference type="GO" id="GO:0016020">
    <property type="term" value="C:membrane"/>
    <property type="evidence" value="ECO:0007669"/>
    <property type="project" value="UniProtKB-SubCell"/>
</dbReference>
<dbReference type="PROSITE" id="PS50839">
    <property type="entry name" value="CHASE"/>
    <property type="match status" value="1"/>
</dbReference>
<dbReference type="InterPro" id="IPR035965">
    <property type="entry name" value="PAS-like_dom_sf"/>
</dbReference>
<feature type="domain" description="PAC" evidence="7">
    <location>
        <begin position="441"/>
        <end position="493"/>
    </location>
</feature>
<evidence type="ECO:0000313" key="10">
    <source>
        <dbReference type="EMBL" id="AMO36016.1"/>
    </source>
</evidence>
<gene>
    <name evidence="10" type="ORF">AC731_003110</name>
</gene>
<evidence type="ECO:0000259" key="8">
    <source>
        <dbReference type="PROSITE" id="PS50839"/>
    </source>
</evidence>
<dbReference type="SMART" id="SM00267">
    <property type="entry name" value="GGDEF"/>
    <property type="match status" value="1"/>
</dbReference>
<evidence type="ECO:0000256" key="1">
    <source>
        <dbReference type="ARBA" id="ARBA00004370"/>
    </source>
</evidence>
<dbReference type="FunFam" id="3.30.70.270:FF:000001">
    <property type="entry name" value="Diguanylate cyclase domain protein"/>
    <property type="match status" value="1"/>
</dbReference>
<dbReference type="PROSITE" id="PS50113">
    <property type="entry name" value="PAC"/>
    <property type="match status" value="1"/>
</dbReference>